<name>A0ABP1G3S0_9CHLO</name>
<sequence length="196" mass="21750">MGVLMGRGGFWVPNTCDVHDRKISLRLNVGDRRYRGGIHCSLAPNASLGLYRLIRVGFLHKKNQQDNNMYLAANGQQVAAVQKDGGSDEASKAIPLSHNYPQAAMAMLAAVAVNDLPLDLVMTDGKEYILYRFRNNRLLEYDNLSGRQAYFVIAEGLKHHAQLKTSGDFLSKEILGSVDPSMREAHLTLKRRGAKP</sequence>
<comment type="caution">
    <text evidence="1">The sequence shown here is derived from an EMBL/GenBank/DDBJ whole genome shotgun (WGS) entry which is preliminary data.</text>
</comment>
<reference evidence="1 2" key="1">
    <citation type="submission" date="2024-06" db="EMBL/GenBank/DDBJ databases">
        <authorList>
            <person name="Kraege A."/>
            <person name="Thomma B."/>
        </authorList>
    </citation>
    <scope>NUCLEOTIDE SEQUENCE [LARGE SCALE GENOMIC DNA]</scope>
</reference>
<proteinExistence type="predicted"/>
<keyword evidence="2" id="KW-1185">Reference proteome</keyword>
<gene>
    <name evidence="1" type="primary">g7181</name>
    <name evidence="1" type="ORF">VP750_LOCUS6146</name>
</gene>
<protein>
    <submittedName>
        <fullName evidence="1">G7181 protein</fullName>
    </submittedName>
</protein>
<dbReference type="EMBL" id="CAXHTA020000011">
    <property type="protein sequence ID" value="CAL5224487.1"/>
    <property type="molecule type" value="Genomic_DNA"/>
</dbReference>
<dbReference type="Proteomes" id="UP001497392">
    <property type="component" value="Unassembled WGS sequence"/>
</dbReference>
<evidence type="ECO:0000313" key="1">
    <source>
        <dbReference type="EMBL" id="CAL5224487.1"/>
    </source>
</evidence>
<organism evidence="1 2">
    <name type="scientific">Coccomyxa viridis</name>
    <dbReference type="NCBI Taxonomy" id="1274662"/>
    <lineage>
        <taxon>Eukaryota</taxon>
        <taxon>Viridiplantae</taxon>
        <taxon>Chlorophyta</taxon>
        <taxon>core chlorophytes</taxon>
        <taxon>Trebouxiophyceae</taxon>
        <taxon>Trebouxiophyceae incertae sedis</taxon>
        <taxon>Coccomyxaceae</taxon>
        <taxon>Coccomyxa</taxon>
    </lineage>
</organism>
<evidence type="ECO:0000313" key="2">
    <source>
        <dbReference type="Proteomes" id="UP001497392"/>
    </source>
</evidence>
<accession>A0ABP1G3S0</accession>